<feature type="domain" description="HTH merR-type" evidence="6">
    <location>
        <begin position="34"/>
        <end position="94"/>
    </location>
</feature>
<feature type="region of interest" description="Disordered" evidence="5">
    <location>
        <begin position="1"/>
        <end position="23"/>
    </location>
</feature>
<dbReference type="InterPro" id="IPR047057">
    <property type="entry name" value="MerR_fam"/>
</dbReference>
<dbReference type="GO" id="GO:0003677">
    <property type="term" value="F:DNA binding"/>
    <property type="evidence" value="ECO:0007669"/>
    <property type="project" value="UniProtKB-KW"/>
</dbReference>
<sequence>MNDRTHTPHAYATPPQATAPGNEPRWEIEDVTARADVSERLVRHCEARGLLAGAARAGASRRRYTHDDISVLRFVRRTHVLGFGMNETAQLLSLWRGGQTPAHILHRLVQTHPDQQQPSCPILEALMQAGRQQRSSPGPLP</sequence>
<gene>
    <name evidence="7" type="ORF">N5K24_07125</name>
</gene>
<dbReference type="SUPFAM" id="SSF46955">
    <property type="entry name" value="Putative DNA-binding domain"/>
    <property type="match status" value="1"/>
</dbReference>
<dbReference type="Gene3D" id="1.10.1660.10">
    <property type="match status" value="1"/>
</dbReference>
<keyword evidence="3" id="KW-0238">DNA-binding</keyword>
<dbReference type="InterPro" id="IPR000551">
    <property type="entry name" value="MerR-type_HTH_dom"/>
</dbReference>
<reference evidence="7" key="1">
    <citation type="submission" date="2022-09" db="EMBL/GenBank/DDBJ databases">
        <title>Intensive care unit water sources are persistently colonized with multi-drug resistant bacteria and are the site of extensive horizontal gene transfer of antibiotic resistance genes.</title>
        <authorList>
            <person name="Diorio-Toth L."/>
        </authorList>
    </citation>
    <scope>NUCLEOTIDE SEQUENCE</scope>
    <source>
        <strain evidence="7">GD03676</strain>
    </source>
</reference>
<evidence type="ECO:0000313" key="7">
    <source>
        <dbReference type="EMBL" id="MDH2050161.1"/>
    </source>
</evidence>
<dbReference type="InterPro" id="IPR009061">
    <property type="entry name" value="DNA-bd_dom_put_sf"/>
</dbReference>
<keyword evidence="1" id="KW-0678">Repressor</keyword>
<comment type="caution">
    <text evidence="7">The sequence shown here is derived from an EMBL/GenBank/DDBJ whole genome shotgun (WGS) entry which is preliminary data.</text>
</comment>
<proteinExistence type="predicted"/>
<dbReference type="Proteomes" id="UP001161276">
    <property type="component" value="Unassembled WGS sequence"/>
</dbReference>
<dbReference type="AlphaFoldDB" id="A0AA42W9A5"/>
<evidence type="ECO:0000256" key="2">
    <source>
        <dbReference type="ARBA" id="ARBA00023015"/>
    </source>
</evidence>
<dbReference type="Pfam" id="PF13411">
    <property type="entry name" value="MerR_1"/>
    <property type="match status" value="1"/>
</dbReference>
<dbReference type="SMART" id="SM00422">
    <property type="entry name" value="HTH_MERR"/>
    <property type="match status" value="1"/>
</dbReference>
<accession>A0AA42W9A5</accession>
<evidence type="ECO:0000256" key="3">
    <source>
        <dbReference type="ARBA" id="ARBA00023125"/>
    </source>
</evidence>
<evidence type="ECO:0000259" key="6">
    <source>
        <dbReference type="PROSITE" id="PS50937"/>
    </source>
</evidence>
<protein>
    <submittedName>
        <fullName evidence="7">MerR family transcriptional regulator</fullName>
    </submittedName>
</protein>
<dbReference type="RefSeq" id="WP_280026212.1">
    <property type="nucleotide sequence ID" value="NZ_JAOCKG010000002.1"/>
</dbReference>
<name>A0AA42W9A5_9BURK</name>
<organism evidence="7 8">
    <name type="scientific">Achromobacter marplatensis</name>
    <dbReference type="NCBI Taxonomy" id="470868"/>
    <lineage>
        <taxon>Bacteria</taxon>
        <taxon>Pseudomonadati</taxon>
        <taxon>Pseudomonadota</taxon>
        <taxon>Betaproteobacteria</taxon>
        <taxon>Burkholderiales</taxon>
        <taxon>Alcaligenaceae</taxon>
        <taxon>Achromobacter</taxon>
    </lineage>
</organism>
<dbReference type="PROSITE" id="PS50937">
    <property type="entry name" value="HTH_MERR_2"/>
    <property type="match status" value="1"/>
</dbReference>
<dbReference type="PANTHER" id="PTHR30204:SF69">
    <property type="entry name" value="MERR-FAMILY TRANSCRIPTIONAL REGULATOR"/>
    <property type="match status" value="1"/>
</dbReference>
<evidence type="ECO:0000256" key="4">
    <source>
        <dbReference type="ARBA" id="ARBA00023163"/>
    </source>
</evidence>
<evidence type="ECO:0000313" key="8">
    <source>
        <dbReference type="Proteomes" id="UP001161276"/>
    </source>
</evidence>
<evidence type="ECO:0000256" key="5">
    <source>
        <dbReference type="SAM" id="MobiDB-lite"/>
    </source>
</evidence>
<evidence type="ECO:0000256" key="1">
    <source>
        <dbReference type="ARBA" id="ARBA00022491"/>
    </source>
</evidence>
<dbReference type="GO" id="GO:0003700">
    <property type="term" value="F:DNA-binding transcription factor activity"/>
    <property type="evidence" value="ECO:0007669"/>
    <property type="project" value="InterPro"/>
</dbReference>
<keyword evidence="2" id="KW-0805">Transcription regulation</keyword>
<dbReference type="PANTHER" id="PTHR30204">
    <property type="entry name" value="REDOX-CYCLING DRUG-SENSING TRANSCRIPTIONAL ACTIVATOR SOXR"/>
    <property type="match status" value="1"/>
</dbReference>
<dbReference type="EMBL" id="JAOCKG010000002">
    <property type="protein sequence ID" value="MDH2050161.1"/>
    <property type="molecule type" value="Genomic_DNA"/>
</dbReference>
<keyword evidence="4" id="KW-0804">Transcription</keyword>